<name>A0AAV4HZR5_9GAST</name>
<protein>
    <submittedName>
        <fullName evidence="2">Uncharacterized protein</fullName>
    </submittedName>
</protein>
<keyword evidence="3" id="KW-1185">Reference proteome</keyword>
<dbReference type="EMBL" id="BMAT01012959">
    <property type="protein sequence ID" value="GFS02737.1"/>
    <property type="molecule type" value="Genomic_DNA"/>
</dbReference>
<feature type="region of interest" description="Disordered" evidence="1">
    <location>
        <begin position="251"/>
        <end position="311"/>
    </location>
</feature>
<feature type="compositionally biased region" description="Polar residues" evidence="1">
    <location>
        <begin position="424"/>
        <end position="436"/>
    </location>
</feature>
<dbReference type="Proteomes" id="UP000762676">
    <property type="component" value="Unassembled WGS sequence"/>
</dbReference>
<feature type="compositionally biased region" description="Basic residues" evidence="1">
    <location>
        <begin position="399"/>
        <end position="411"/>
    </location>
</feature>
<organism evidence="2 3">
    <name type="scientific">Elysia marginata</name>
    <dbReference type="NCBI Taxonomy" id="1093978"/>
    <lineage>
        <taxon>Eukaryota</taxon>
        <taxon>Metazoa</taxon>
        <taxon>Spiralia</taxon>
        <taxon>Lophotrochozoa</taxon>
        <taxon>Mollusca</taxon>
        <taxon>Gastropoda</taxon>
        <taxon>Heterobranchia</taxon>
        <taxon>Euthyneura</taxon>
        <taxon>Panpulmonata</taxon>
        <taxon>Sacoglossa</taxon>
        <taxon>Placobranchoidea</taxon>
        <taxon>Plakobranchidae</taxon>
        <taxon>Elysia</taxon>
    </lineage>
</organism>
<comment type="caution">
    <text evidence="2">The sequence shown here is derived from an EMBL/GenBank/DDBJ whole genome shotgun (WGS) entry which is preliminary data.</text>
</comment>
<sequence>MVNSTIAPNTQRLSSGQNVSSVLGAGLNMAVAVNATSYTRRESREYDTAAWAFKSDDHVVTPNLAFLPILGLFLLIICSSLKAFKWSREHSRMKARGDVEIWDDDDDGVNYGILQEGDKNYLHVEMRGDGSSLYDTITSFGMIGNGNIPSPSCAHHPYQDSVTSYKSLLMQRAEGNQYDSVKSYKAFLQRVTQDRDLAVEVKLLENYPIKSKSAEHFVVVEEESSEKQESLTSKVLSALPLRKQLNMIEKLVHPDKKKTRGRCASGDVVTGHRKRSASNPTSRRIARRAAAASSLPSIQCHSSSDSDEDALKSLREDRRRMWAERKKMYRSVSGSKIAKDSVGAVSTAGAAACGGSGGPKRRRHYSADSARRLKKPAMSYSRQDTGGSEGGILENGLKRLPRARGSIKKQKMANEKHPNDSETSENPTSSHSSCDNSDVRSDAIESFSNEEDDDTKLCTHLSNMSDDQTIDDNVFLSVDTETTLSSTELLNTPPVRALSSSRRLLARAKEDFFTKESQPTFIDVAQLSSDKTKEQVGSSGSEEDGRRRSQNDKVGDCYKIDSLATPARQGADMTNGTSLKGSKHHKPFHSAIAGPSLNTSVSSSTMTRSSGKTQGGACTNVNNSSANSDGLSSTEAAPSQSPRKVQRFHVTFISSDISSLNSE</sequence>
<feature type="region of interest" description="Disordered" evidence="1">
    <location>
        <begin position="525"/>
        <end position="646"/>
    </location>
</feature>
<reference evidence="2 3" key="1">
    <citation type="journal article" date="2021" name="Elife">
        <title>Chloroplast acquisition without the gene transfer in kleptoplastic sea slugs, Plakobranchus ocellatus.</title>
        <authorList>
            <person name="Maeda T."/>
            <person name="Takahashi S."/>
            <person name="Yoshida T."/>
            <person name="Shimamura S."/>
            <person name="Takaki Y."/>
            <person name="Nagai Y."/>
            <person name="Toyoda A."/>
            <person name="Suzuki Y."/>
            <person name="Arimoto A."/>
            <person name="Ishii H."/>
            <person name="Satoh N."/>
            <person name="Nishiyama T."/>
            <person name="Hasebe M."/>
            <person name="Maruyama T."/>
            <person name="Minagawa J."/>
            <person name="Obokata J."/>
            <person name="Shigenobu S."/>
        </authorList>
    </citation>
    <scope>NUCLEOTIDE SEQUENCE [LARGE SCALE GENOMIC DNA]</scope>
</reference>
<dbReference type="AlphaFoldDB" id="A0AAV4HZR5"/>
<feature type="compositionally biased region" description="Low complexity" evidence="1">
    <location>
        <begin position="599"/>
        <end position="612"/>
    </location>
</feature>
<gene>
    <name evidence="2" type="ORF">ElyMa_006452200</name>
</gene>
<feature type="compositionally biased region" description="Polar residues" evidence="1">
    <location>
        <begin position="616"/>
        <end position="643"/>
    </location>
</feature>
<proteinExistence type="predicted"/>
<feature type="compositionally biased region" description="Low complexity" evidence="1">
    <location>
        <begin position="341"/>
        <end position="351"/>
    </location>
</feature>
<evidence type="ECO:0000313" key="3">
    <source>
        <dbReference type="Proteomes" id="UP000762676"/>
    </source>
</evidence>
<feature type="compositionally biased region" description="Basic and acidic residues" evidence="1">
    <location>
        <begin position="543"/>
        <end position="559"/>
    </location>
</feature>
<accession>A0AAV4HZR5</accession>
<feature type="region of interest" description="Disordered" evidence="1">
    <location>
        <begin position="341"/>
        <end position="440"/>
    </location>
</feature>
<evidence type="ECO:0000256" key="1">
    <source>
        <dbReference type="SAM" id="MobiDB-lite"/>
    </source>
</evidence>
<evidence type="ECO:0000313" key="2">
    <source>
        <dbReference type="EMBL" id="GFS02737.1"/>
    </source>
</evidence>